<comment type="caution">
    <text evidence="3">The sequence shown here is derived from an EMBL/GenBank/DDBJ whole genome shotgun (WGS) entry which is preliminary data.</text>
</comment>
<dbReference type="EMBL" id="JAADYS010001716">
    <property type="protein sequence ID" value="KAF4461460.1"/>
    <property type="molecule type" value="Genomic_DNA"/>
</dbReference>
<evidence type="ECO:0000256" key="1">
    <source>
        <dbReference type="SAM" id="MobiDB-lite"/>
    </source>
</evidence>
<sequence>MKNSSPTMPEEDEVEEVDKAGENSQPDRGTYADSSGTRWLCCSCEQLNLSVDQFIATNDKDSGFPSSSGPNSVKGTADGDLQSNFGNTKRALITFGQLRKRPGDCRLCSLIRQAISRYSQDGVELETTLFFAWEVDQRQIIENDTPVNCTRRIHLSWQSKSGKYEDIYLVFVAPSNSSQENTNPYLGRILANPTETLDLMKNWIGECSGKHGANCQAKNGNREDFQKLVESTYFGVVDVSDMQLKSLPMVGNDPERYVALSYVWGQRPLDDWSCTTRSNVMIRIQRRGLDKAWDQLPKTIQDVLLLVKAMGERYVWIDSLCIVQDSNTSWELNARAMHLVYGNAHFTICAADGDSTTGLMALNTILPSEQPKATTEAGSLERDHLPLTAECLPSIRLIASRSPESIAQDSVWDHRGWTFQERLLSPRCLIFAEGQVFFQCRSTTMSQAIPTDEDTNGWSLDWTNSPLRTLDELRQRAFWFYMKCIELYTGRDLTNEKDILMAFQGTLWLLKQHLNAPLFYGLPTSHFDLALLWMPLQSLSRRKPKTQRPSGSHSTCSQDENELCNCSHGRDDWGGKEFPSWSWCGWTGGKTAFQHDMLDGCLLDVQEWLRHHTWILWYARDYEGNLRPLWDRTVLDEDLSVEARWRGYAGQNSSPPDQPTGFSSENPALTTRIDSSQPPLTILGSEGTVQDDPETKTTAVDEWSRQSNEPYLSQIPAGYYDWGTIRSREIDVDDPGGASKKRKKKKKRIAKASMPAEETQLVKPTMENEEAAGEEQGNPWAKWGKAESAPQKKQQTVDTYGRPIRSDIQQGTEFTSILPDNPFGVARGPFLADEKDWDKALPILQFWTWRTELTVSIRQVEPTSNPTSAPDNSGGGKDTEPDTLCQCDVLDKTGAWCGSILVSRQWVTERESVPFMFIALSDAKSFTRDECPAWNYYISKEQNESEWDLYYVLLLQRNHARAVWERVALGKVFRAAFGSAVWDEIKLG</sequence>
<feature type="region of interest" description="Disordered" evidence="1">
    <location>
        <begin position="729"/>
        <end position="799"/>
    </location>
</feature>
<dbReference type="Pfam" id="PF06985">
    <property type="entry name" value="HET"/>
    <property type="match status" value="1"/>
</dbReference>
<feature type="domain" description="Heterokaryon incompatibility" evidence="2">
    <location>
        <begin position="257"/>
        <end position="421"/>
    </location>
</feature>
<dbReference type="OrthoDB" id="2958217at2759"/>
<feature type="region of interest" description="Disordered" evidence="1">
    <location>
        <begin position="1"/>
        <end position="35"/>
    </location>
</feature>
<gene>
    <name evidence="3" type="ORF">FALBO_11746</name>
</gene>
<dbReference type="Proteomes" id="UP000554235">
    <property type="component" value="Unassembled WGS sequence"/>
</dbReference>
<organism evidence="3 4">
    <name type="scientific">Fusarium albosuccineum</name>
    <dbReference type="NCBI Taxonomy" id="1237068"/>
    <lineage>
        <taxon>Eukaryota</taxon>
        <taxon>Fungi</taxon>
        <taxon>Dikarya</taxon>
        <taxon>Ascomycota</taxon>
        <taxon>Pezizomycotina</taxon>
        <taxon>Sordariomycetes</taxon>
        <taxon>Hypocreomycetidae</taxon>
        <taxon>Hypocreales</taxon>
        <taxon>Nectriaceae</taxon>
        <taxon>Fusarium</taxon>
        <taxon>Fusarium decemcellulare species complex</taxon>
    </lineage>
</organism>
<feature type="compositionally biased region" description="Polar residues" evidence="1">
    <location>
        <begin position="64"/>
        <end position="74"/>
    </location>
</feature>
<accession>A0A8H4P6X2</accession>
<dbReference type="InterPro" id="IPR010730">
    <property type="entry name" value="HET"/>
</dbReference>
<evidence type="ECO:0000313" key="3">
    <source>
        <dbReference type="EMBL" id="KAF4461460.1"/>
    </source>
</evidence>
<dbReference type="PANTHER" id="PTHR33112:SF12">
    <property type="entry name" value="HETEROKARYON INCOMPATIBILITY DOMAIN-CONTAINING PROTEIN"/>
    <property type="match status" value="1"/>
</dbReference>
<evidence type="ECO:0000259" key="2">
    <source>
        <dbReference type="Pfam" id="PF06985"/>
    </source>
</evidence>
<feature type="compositionally biased region" description="Polar residues" evidence="1">
    <location>
        <begin position="650"/>
        <end position="679"/>
    </location>
</feature>
<feature type="region of interest" description="Disordered" evidence="1">
    <location>
        <begin position="860"/>
        <end position="880"/>
    </location>
</feature>
<keyword evidence="4" id="KW-1185">Reference proteome</keyword>
<reference evidence="3 4" key="1">
    <citation type="submission" date="2020-01" db="EMBL/GenBank/DDBJ databases">
        <title>Identification and distribution of gene clusters putatively required for synthesis of sphingolipid metabolism inhibitors in phylogenetically diverse species of the filamentous fungus Fusarium.</title>
        <authorList>
            <person name="Kim H.-S."/>
            <person name="Busman M."/>
            <person name="Brown D.W."/>
            <person name="Divon H."/>
            <person name="Uhlig S."/>
            <person name="Proctor R.H."/>
        </authorList>
    </citation>
    <scope>NUCLEOTIDE SEQUENCE [LARGE SCALE GENOMIC DNA]</scope>
    <source>
        <strain evidence="3 4">NRRL 20459</strain>
    </source>
</reference>
<proteinExistence type="predicted"/>
<dbReference type="PANTHER" id="PTHR33112">
    <property type="entry name" value="DOMAIN PROTEIN, PUTATIVE-RELATED"/>
    <property type="match status" value="1"/>
</dbReference>
<feature type="compositionally biased region" description="Polar residues" evidence="1">
    <location>
        <begin position="22"/>
        <end position="35"/>
    </location>
</feature>
<name>A0A8H4P6X2_9HYPO</name>
<feature type="region of interest" description="Disordered" evidence="1">
    <location>
        <begin position="59"/>
        <end position="81"/>
    </location>
</feature>
<feature type="compositionally biased region" description="Polar residues" evidence="1">
    <location>
        <begin position="860"/>
        <end position="871"/>
    </location>
</feature>
<evidence type="ECO:0000313" key="4">
    <source>
        <dbReference type="Proteomes" id="UP000554235"/>
    </source>
</evidence>
<protein>
    <submittedName>
        <fullName evidence="3">Heterokaryon incompatibility</fullName>
    </submittedName>
</protein>
<feature type="compositionally biased region" description="Basic residues" evidence="1">
    <location>
        <begin position="739"/>
        <end position="750"/>
    </location>
</feature>
<dbReference type="AlphaFoldDB" id="A0A8H4P6X2"/>
<feature type="region of interest" description="Disordered" evidence="1">
    <location>
        <begin position="648"/>
        <end position="694"/>
    </location>
</feature>